<organism evidence="2">
    <name type="scientific">Fagus sylvatica</name>
    <name type="common">Beechnut</name>
    <dbReference type="NCBI Taxonomy" id="28930"/>
    <lineage>
        <taxon>Eukaryota</taxon>
        <taxon>Viridiplantae</taxon>
        <taxon>Streptophyta</taxon>
        <taxon>Embryophyta</taxon>
        <taxon>Tracheophyta</taxon>
        <taxon>Spermatophyta</taxon>
        <taxon>Magnoliopsida</taxon>
        <taxon>eudicotyledons</taxon>
        <taxon>Gunneridae</taxon>
        <taxon>Pentapetalae</taxon>
        <taxon>rosids</taxon>
        <taxon>fabids</taxon>
        <taxon>Fagales</taxon>
        <taxon>Fagaceae</taxon>
        <taxon>Fagus</taxon>
    </lineage>
</organism>
<protein>
    <recommendedName>
        <fullName evidence="1">Reverse transcriptase domain-containing protein</fullName>
    </recommendedName>
</protein>
<reference evidence="2" key="1">
    <citation type="submission" date="2018-02" db="EMBL/GenBank/DDBJ databases">
        <authorList>
            <person name="Cohen D.B."/>
            <person name="Kent A.D."/>
        </authorList>
    </citation>
    <scope>NUCLEOTIDE SEQUENCE</scope>
</reference>
<name>A0A2N9G0U3_FAGSY</name>
<dbReference type="InterPro" id="IPR000477">
    <property type="entry name" value="RT_dom"/>
</dbReference>
<feature type="domain" description="Reverse transcriptase" evidence="1">
    <location>
        <begin position="285"/>
        <end position="399"/>
    </location>
</feature>
<dbReference type="PANTHER" id="PTHR33710:SF77">
    <property type="entry name" value="DNASE I-LIKE SUPERFAMILY PROTEIN"/>
    <property type="match status" value="1"/>
</dbReference>
<proteinExistence type="predicted"/>
<dbReference type="AlphaFoldDB" id="A0A2N9G0U3"/>
<evidence type="ECO:0000259" key="1">
    <source>
        <dbReference type="Pfam" id="PF00078"/>
    </source>
</evidence>
<dbReference type="Pfam" id="PF00078">
    <property type="entry name" value="RVT_1"/>
    <property type="match status" value="1"/>
</dbReference>
<dbReference type="InterPro" id="IPR036691">
    <property type="entry name" value="Endo/exonu/phosph_ase_sf"/>
</dbReference>
<gene>
    <name evidence="2" type="ORF">FSB_LOCUS20586</name>
</gene>
<evidence type="ECO:0000313" key="2">
    <source>
        <dbReference type="EMBL" id="SPC92704.1"/>
    </source>
</evidence>
<dbReference type="EMBL" id="OIVN01001331">
    <property type="protein sequence ID" value="SPC92704.1"/>
    <property type="molecule type" value="Genomic_DNA"/>
</dbReference>
<accession>A0A2N9G0U3</accession>
<sequence>MDLGCALEDFNYVVEESEKEGGNRGSTSTLNFLKELLFELEAIDLGFSGNLFRWWNKRWGRGAIRERLDREISNPSWRLAFPKASVFHLGAINSDHARLLVDTNPADDFYPRLNLRFVAMWVRDPRCGGVIKEAWKSKVTGSHSFVLCRKQSSTTSALKKWNKDVFGHCQSRIKELTSELEAVQGQGRMEQNLFTEEEVNFPSDLEHLLNPIISSSENSDLCRIPTAQEIKCIIFDMDNQKAPGPDGLLALFYKRYWNMVGHTVTEAVKSFFTSGKLLKEIETFVRQAHLAFSVHLHPRKSKHFYPSRGLRQGDPLSPYLFILCQEVFSRLIDKEHAAGNMRGVKMNVRGPNFTNVMFADDIMLFSKATCKDVLILNSCLEKYCAWSGQAVNRSKSGIIFSKMVNLNHKRRLKEAVQMKKNQVVHNDYKINLLAQIKNLECRVMEHIHAIDYSDDVVVKPLKINNTWTYQKKINNTWISPSPGTIKVNVDVEIFNDKVPFAGHLILPRMPDLSLSVLKVTQKCALKLLLDLYLTVPGRFKP</sequence>
<dbReference type="PANTHER" id="PTHR33710">
    <property type="entry name" value="BNAC02G09200D PROTEIN"/>
    <property type="match status" value="1"/>
</dbReference>
<dbReference type="SUPFAM" id="SSF56219">
    <property type="entry name" value="DNase I-like"/>
    <property type="match status" value="1"/>
</dbReference>